<dbReference type="InParanoid" id="A0A066VAC8"/>
<dbReference type="AlphaFoldDB" id="A0A066VAC8"/>
<reference evidence="2 3" key="1">
    <citation type="submission" date="2014-05" db="EMBL/GenBank/DDBJ databases">
        <title>Draft genome sequence of a rare smut relative, Tilletiaria anomala UBC 951.</title>
        <authorList>
            <consortium name="DOE Joint Genome Institute"/>
            <person name="Toome M."/>
            <person name="Kuo A."/>
            <person name="Henrissat B."/>
            <person name="Lipzen A."/>
            <person name="Tritt A."/>
            <person name="Yoshinaga Y."/>
            <person name="Zane M."/>
            <person name="Barry K."/>
            <person name="Grigoriev I.V."/>
            <person name="Spatafora J.W."/>
            <person name="Aimea M.C."/>
        </authorList>
    </citation>
    <scope>NUCLEOTIDE SEQUENCE [LARGE SCALE GENOMIC DNA]</scope>
    <source>
        <strain evidence="2 3">UBC 951</strain>
    </source>
</reference>
<comment type="caution">
    <text evidence="2">The sequence shown here is derived from an EMBL/GenBank/DDBJ whole genome shotgun (WGS) entry which is preliminary data.</text>
</comment>
<sequence length="352" mass="38245">MSYNAGAGDSSAPTWSDNGPYQSTLPTGPANPEPGTRKEITRIVGSRAASQLTEKEAEALSRLKKTASNFKFAGYILGTLGTTFFMRRRKPDIKHFSLLAYSTAGGLGAAFLLEDLGVIAGQRYLKDVEDPQHLAMVLKEARADRIQRQQGTGPPPPLQATQDGVRQLPASIFNPYDSSEVSRDQPYVGNGSWSANSAPLDASNPSTSDAYFEGREAGWQSRTQSPPPSQPQQDQLPPSRWAQLRGERGAQVSRWDELRQQNARDGLSQTPRLLPGQGPVQQPQSQWQSPGQGQGDFASTAANVNPRSGAILADPTFGKGTQEDRARASREFEASMERERRGMDSAGDSWAR</sequence>
<organism evidence="2 3">
    <name type="scientific">Tilletiaria anomala (strain ATCC 24038 / CBS 436.72 / UBC 951)</name>
    <dbReference type="NCBI Taxonomy" id="1037660"/>
    <lineage>
        <taxon>Eukaryota</taxon>
        <taxon>Fungi</taxon>
        <taxon>Dikarya</taxon>
        <taxon>Basidiomycota</taxon>
        <taxon>Ustilaginomycotina</taxon>
        <taxon>Exobasidiomycetes</taxon>
        <taxon>Georgefischeriales</taxon>
        <taxon>Tilletiariaceae</taxon>
        <taxon>Tilletiaria</taxon>
    </lineage>
</organism>
<feature type="region of interest" description="Disordered" evidence="1">
    <location>
        <begin position="175"/>
        <end position="255"/>
    </location>
</feature>
<dbReference type="EMBL" id="JMSN01000144">
    <property type="protein sequence ID" value="KDN37243.1"/>
    <property type="molecule type" value="Genomic_DNA"/>
</dbReference>
<protein>
    <submittedName>
        <fullName evidence="2">Uncharacterized protein</fullName>
    </submittedName>
</protein>
<feature type="region of interest" description="Disordered" evidence="1">
    <location>
        <begin position="1"/>
        <end position="37"/>
    </location>
</feature>
<accession>A0A066VAC8</accession>
<evidence type="ECO:0000313" key="2">
    <source>
        <dbReference type="EMBL" id="KDN37243.1"/>
    </source>
</evidence>
<dbReference type="OrthoDB" id="3366659at2759"/>
<dbReference type="GeneID" id="25267462"/>
<feature type="compositionally biased region" description="Low complexity" evidence="1">
    <location>
        <begin position="275"/>
        <end position="291"/>
    </location>
</feature>
<feature type="compositionally biased region" description="Polar residues" evidence="1">
    <location>
        <begin position="11"/>
        <end position="26"/>
    </location>
</feature>
<dbReference type="HOGENOM" id="CLU_787974_0_0_1"/>
<dbReference type="Proteomes" id="UP000027361">
    <property type="component" value="Unassembled WGS sequence"/>
</dbReference>
<evidence type="ECO:0000256" key="1">
    <source>
        <dbReference type="SAM" id="MobiDB-lite"/>
    </source>
</evidence>
<evidence type="ECO:0000313" key="3">
    <source>
        <dbReference type="Proteomes" id="UP000027361"/>
    </source>
</evidence>
<feature type="compositionally biased region" description="Basic and acidic residues" evidence="1">
    <location>
        <begin position="321"/>
        <end position="343"/>
    </location>
</feature>
<feature type="compositionally biased region" description="Polar residues" evidence="1">
    <location>
        <begin position="191"/>
        <end position="209"/>
    </location>
</feature>
<feature type="region of interest" description="Disordered" evidence="1">
    <location>
        <begin position="267"/>
        <end position="352"/>
    </location>
</feature>
<dbReference type="RefSeq" id="XP_013240308.1">
    <property type="nucleotide sequence ID" value="XM_013384854.1"/>
</dbReference>
<gene>
    <name evidence="2" type="ORF">K437DRAFT_42449</name>
</gene>
<proteinExistence type="predicted"/>
<keyword evidence="3" id="KW-1185">Reference proteome</keyword>
<name>A0A066VAC8_TILAU</name>